<reference evidence="1 2" key="1">
    <citation type="journal article" date="2019" name="Genome Biol. Evol.">
        <title>Insights into the evolution of the New World diploid cottons (Gossypium, subgenus Houzingenia) based on genome sequencing.</title>
        <authorList>
            <person name="Grover C.E."/>
            <person name="Arick M.A. 2nd"/>
            <person name="Thrash A."/>
            <person name="Conover J.L."/>
            <person name="Sanders W.S."/>
            <person name="Peterson D.G."/>
            <person name="Frelichowski J.E."/>
            <person name="Scheffler J.A."/>
            <person name="Scheffler B.E."/>
            <person name="Wendel J.F."/>
        </authorList>
    </citation>
    <scope>NUCLEOTIDE SEQUENCE [LARGE SCALE GENOMIC DNA]</scope>
    <source>
        <strain evidence="1">1</strain>
        <tissue evidence="1">Leaf</tissue>
    </source>
</reference>
<protein>
    <submittedName>
        <fullName evidence="1">Uncharacterized protein</fullName>
    </submittedName>
</protein>
<evidence type="ECO:0000313" key="1">
    <source>
        <dbReference type="EMBL" id="MBA0876481.1"/>
    </source>
</evidence>
<keyword evidence="2" id="KW-1185">Reference proteome</keyword>
<sequence length="43" mass="5190">MTKSIKIIQQALEGISGGPYENLEIRCFHQERDPEWNDFEYRF</sequence>
<organism evidence="1 2">
    <name type="scientific">Gossypium schwendimanii</name>
    <name type="common">Cotton</name>
    <dbReference type="NCBI Taxonomy" id="34291"/>
    <lineage>
        <taxon>Eukaryota</taxon>
        <taxon>Viridiplantae</taxon>
        <taxon>Streptophyta</taxon>
        <taxon>Embryophyta</taxon>
        <taxon>Tracheophyta</taxon>
        <taxon>Spermatophyta</taxon>
        <taxon>Magnoliopsida</taxon>
        <taxon>eudicotyledons</taxon>
        <taxon>Gunneridae</taxon>
        <taxon>Pentapetalae</taxon>
        <taxon>rosids</taxon>
        <taxon>malvids</taxon>
        <taxon>Malvales</taxon>
        <taxon>Malvaceae</taxon>
        <taxon>Malvoideae</taxon>
        <taxon>Gossypium</taxon>
    </lineage>
</organism>
<comment type="caution">
    <text evidence="1">The sequence shown here is derived from an EMBL/GenBank/DDBJ whole genome shotgun (WGS) entry which is preliminary data.</text>
</comment>
<dbReference type="EMBL" id="JABFAF010265009">
    <property type="protein sequence ID" value="MBA0876481.1"/>
    <property type="molecule type" value="Genomic_DNA"/>
</dbReference>
<dbReference type="Proteomes" id="UP000593576">
    <property type="component" value="Unassembled WGS sequence"/>
</dbReference>
<proteinExistence type="predicted"/>
<dbReference type="OrthoDB" id="1845069at2759"/>
<dbReference type="AlphaFoldDB" id="A0A7J9MZM6"/>
<evidence type="ECO:0000313" key="2">
    <source>
        <dbReference type="Proteomes" id="UP000593576"/>
    </source>
</evidence>
<gene>
    <name evidence="1" type="ORF">Goshw_014993</name>
</gene>
<feature type="non-terminal residue" evidence="1">
    <location>
        <position position="43"/>
    </location>
</feature>
<name>A0A7J9MZM6_GOSSC</name>
<accession>A0A7J9MZM6</accession>